<dbReference type="GO" id="GO:0042254">
    <property type="term" value="P:ribosome biogenesis"/>
    <property type="evidence" value="ECO:0007669"/>
    <property type="project" value="TreeGrafter"/>
</dbReference>
<evidence type="ECO:0000313" key="4">
    <source>
        <dbReference type="Proteomes" id="UP000016935"/>
    </source>
</evidence>
<evidence type="ECO:0000313" key="3">
    <source>
        <dbReference type="EMBL" id="EOA87381.1"/>
    </source>
</evidence>
<dbReference type="RefSeq" id="XP_008025145.1">
    <property type="nucleotide sequence ID" value="XM_008026954.1"/>
</dbReference>
<dbReference type="GO" id="GO:0005730">
    <property type="term" value="C:nucleolus"/>
    <property type="evidence" value="ECO:0007669"/>
    <property type="project" value="TreeGrafter"/>
</dbReference>
<feature type="region of interest" description="Disordered" evidence="1">
    <location>
        <begin position="130"/>
        <end position="187"/>
    </location>
</feature>
<feature type="compositionally biased region" description="Basic and acidic residues" evidence="1">
    <location>
        <begin position="147"/>
        <end position="165"/>
    </location>
</feature>
<dbReference type="eggNOG" id="ENOG502QTEB">
    <property type="taxonomic scope" value="Eukaryota"/>
</dbReference>
<keyword evidence="4" id="KW-1185">Reference proteome</keyword>
<dbReference type="SUPFAM" id="SSF48371">
    <property type="entry name" value="ARM repeat"/>
    <property type="match status" value="1"/>
</dbReference>
<dbReference type="InterPro" id="IPR018849">
    <property type="entry name" value="Urb2/Npa2_C"/>
</dbReference>
<organism evidence="3 4">
    <name type="scientific">Exserohilum turcicum (strain 28A)</name>
    <name type="common">Northern leaf blight fungus</name>
    <name type="synonym">Setosphaeria turcica</name>
    <dbReference type="NCBI Taxonomy" id="671987"/>
    <lineage>
        <taxon>Eukaryota</taxon>
        <taxon>Fungi</taxon>
        <taxon>Dikarya</taxon>
        <taxon>Ascomycota</taxon>
        <taxon>Pezizomycotina</taxon>
        <taxon>Dothideomycetes</taxon>
        <taxon>Pleosporomycetidae</taxon>
        <taxon>Pleosporales</taxon>
        <taxon>Pleosporineae</taxon>
        <taxon>Pleosporaceae</taxon>
        <taxon>Exserohilum</taxon>
    </lineage>
</organism>
<sequence>MELTRNKASKNDRASTRPRLQAVNQDFSDLDEQIRQVAHIIGLPDIWSGTREQDTRAEITRRLVHARAEWVLRWILDKLKDDAETGRTTRANVGAWQLLEWMIQVLPVSRSAPHLRDASFPSILERTLVENFDREPTPQPPPATGDVHMKDDSESSATVREETKPSRKRKRGTASPPAKPAPPDPINLSNLFRVVKSGVASISNLAAGNKGDDTTQAELMKMVLRTDSAQASRILRFWLTGVYRILSTASKNGKLDGDWADHIDLSLAYGMWELRTVDTNDESGASAEEFNTECLIPALVLLAHLKSLRNEASSKAPHAVSRAIAALYKLLTRHLLAPSRAAFFGEISVGGPSSDATKSRDATGLASSLEPLRAKLLQATQIEDAGEALPIELVSLFDAVPHLLDLTIRVSPSRTPKNRAMEKPWLQAVFSTLAECAGCSLTTPPEFITRQTAVAALSAALRVLKVHEVSLSPDLVKATFWHHCGVKYPERQEKEVHWLLIASLIELDPSVFVIGSKSGNKGTTEDQTELVEFVFERISAVELSGNGFLDEKQMDVESTGSQMGRSAMLQRVVIPLMSAFVRSRNLLGFIRRWDGQLTKSFRHGKRKALKEGQDILWQDRALYTALAEAFEQSLTQGQITTLIQEHQVRLANLKEAIETASKEDVKVKKLAAYKNAASSAVLLPAFLQSIRSDNTIEALKPDLRALFLTYATWVQDDNYSLYTQLHLSWFTLCQLFTELWPIQMHASSKTQRELLHPLLKQAIKDVSSGRKETRRRVDTSARAAAMLFWLNTCDRMQTVPGSEDVIRNGLSQVMENLSPKQLGHEEHGKMMEVLCAFFVNLLEPLDEDACRSAIYGILSRLPSLGKTVSDLICKSLSESIAEGGSSSTQSAYCAALLTALGKHAEGNIYPAATEAILHIHPSALSREQRRSILDRTTELLNSGRTNAVALLSVMAHLQQVPNASARVSTDASVIFDVAEQLHQQHSETDTALQLLRELVRRTLDHILPNQNQAQNKEFFIEFTGKLLSITKATDQCSLARLSILRATSSAQKQSTLLHIERYVDLLKKLMGSPDITTLQGSLDAFSDLSIPALKEAKLFDGMQNWLRTWVKDAVELDGYVDADVRIPPEVVEYVARVFNLVTKFELYSDATWLVRLALTLVRGSPVPVQDAVYATLREVLSLKPFQEKLDLIPTLTLDQRPPNTAASYRILNDLIASMDNKLESNTELRQRQLALLPRLCALLAECPDYESLNALLDCIDTILNEKPSFASQHSIECAFSVLVKLTSRSGPALPPQHAPEIFSRLCHTSRLILLVHRGRLGGRFHLLLPLLQGLLFCLFIPNASRSGAPPSWLRTTVATEPVRLTAVNASQLTRVLSTLCNPPQSSITKAHQHHQSRKSKDLNDPIKAAREKASNLLYPLLASFCRFQLNGRLDPSVREKLMPGIWEVVGTASLHRESLDAMFAGLGRSERDVWKGLWEDWEGVHGRRQIVGHGE</sequence>
<dbReference type="STRING" id="671987.R0IRQ6"/>
<dbReference type="OrthoDB" id="160374at2759"/>
<reference evidence="3 4" key="2">
    <citation type="journal article" date="2013" name="PLoS Genet.">
        <title>Comparative genome structure, secondary metabolite, and effector coding capacity across Cochliobolus pathogens.</title>
        <authorList>
            <person name="Condon B.J."/>
            <person name="Leng Y."/>
            <person name="Wu D."/>
            <person name="Bushley K.E."/>
            <person name="Ohm R.A."/>
            <person name="Otillar R."/>
            <person name="Martin J."/>
            <person name="Schackwitz W."/>
            <person name="Grimwood J."/>
            <person name="MohdZainudin N."/>
            <person name="Xue C."/>
            <person name="Wang R."/>
            <person name="Manning V.A."/>
            <person name="Dhillon B."/>
            <person name="Tu Z.J."/>
            <person name="Steffenson B.J."/>
            <person name="Salamov A."/>
            <person name="Sun H."/>
            <person name="Lowry S."/>
            <person name="LaButti K."/>
            <person name="Han J."/>
            <person name="Copeland A."/>
            <person name="Lindquist E."/>
            <person name="Barry K."/>
            <person name="Schmutz J."/>
            <person name="Baker S.E."/>
            <person name="Ciuffetti L.M."/>
            <person name="Grigoriev I.V."/>
            <person name="Zhong S."/>
            <person name="Turgeon B.G."/>
        </authorList>
    </citation>
    <scope>NUCLEOTIDE SEQUENCE [LARGE SCALE GENOMIC DNA]</scope>
    <source>
        <strain evidence="4">28A</strain>
    </source>
</reference>
<evidence type="ECO:0000259" key="2">
    <source>
        <dbReference type="Pfam" id="PF10441"/>
    </source>
</evidence>
<reference evidence="3 4" key="1">
    <citation type="journal article" date="2012" name="PLoS Pathog.">
        <title>Diverse lifestyles and strategies of plant pathogenesis encoded in the genomes of eighteen Dothideomycetes fungi.</title>
        <authorList>
            <person name="Ohm R.A."/>
            <person name="Feau N."/>
            <person name="Henrissat B."/>
            <person name="Schoch C.L."/>
            <person name="Horwitz B.A."/>
            <person name="Barry K.W."/>
            <person name="Condon B.J."/>
            <person name="Copeland A.C."/>
            <person name="Dhillon B."/>
            <person name="Glaser F."/>
            <person name="Hesse C.N."/>
            <person name="Kosti I."/>
            <person name="LaButti K."/>
            <person name="Lindquist E.A."/>
            <person name="Lucas S."/>
            <person name="Salamov A.A."/>
            <person name="Bradshaw R.E."/>
            <person name="Ciuffetti L."/>
            <person name="Hamelin R.C."/>
            <person name="Kema G.H.J."/>
            <person name="Lawrence C."/>
            <person name="Scott J.A."/>
            <person name="Spatafora J.W."/>
            <person name="Turgeon B.G."/>
            <person name="de Wit P.J.G.M."/>
            <person name="Zhong S."/>
            <person name="Goodwin S.B."/>
            <person name="Grigoriev I.V."/>
        </authorList>
    </citation>
    <scope>NUCLEOTIDE SEQUENCE [LARGE SCALE GENOMIC DNA]</scope>
    <source>
        <strain evidence="4">28A</strain>
    </source>
</reference>
<name>R0IRQ6_EXST2</name>
<dbReference type="Proteomes" id="UP000016935">
    <property type="component" value="Unassembled WGS sequence"/>
</dbReference>
<accession>R0IRQ6</accession>
<feature type="region of interest" description="Disordered" evidence="1">
    <location>
        <begin position="1384"/>
        <end position="1404"/>
    </location>
</feature>
<dbReference type="EMBL" id="KB908592">
    <property type="protein sequence ID" value="EOA87381.1"/>
    <property type="molecule type" value="Genomic_DNA"/>
</dbReference>
<dbReference type="InterPro" id="IPR016024">
    <property type="entry name" value="ARM-type_fold"/>
</dbReference>
<dbReference type="GeneID" id="19404722"/>
<proteinExistence type="predicted"/>
<dbReference type="Pfam" id="PF10441">
    <property type="entry name" value="Urb2"/>
    <property type="match status" value="1"/>
</dbReference>
<dbReference type="PANTHER" id="PTHR15682">
    <property type="entry name" value="UNHEALTHY RIBOSOME BIOGENESIS PROTEIN 2 HOMOLOG"/>
    <property type="match status" value="1"/>
</dbReference>
<evidence type="ECO:0000256" key="1">
    <source>
        <dbReference type="SAM" id="MobiDB-lite"/>
    </source>
</evidence>
<feature type="domain" description="Nucleolar 27S pre-rRNA processing Urb2/Npa2 C-terminal" evidence="2">
    <location>
        <begin position="1254"/>
        <end position="1483"/>
    </location>
</feature>
<dbReference type="InterPro" id="IPR052609">
    <property type="entry name" value="Ribosome_Biogenesis_Reg"/>
</dbReference>
<dbReference type="HOGENOM" id="CLU_005258_0_0_1"/>
<dbReference type="PANTHER" id="PTHR15682:SF2">
    <property type="entry name" value="UNHEALTHY RIBOSOME BIOGENESIS PROTEIN 2 HOMOLOG"/>
    <property type="match status" value="1"/>
</dbReference>
<protein>
    <recommendedName>
        <fullName evidence="2">Nucleolar 27S pre-rRNA processing Urb2/Npa2 C-terminal domain-containing protein</fullName>
    </recommendedName>
</protein>
<gene>
    <name evidence="3" type="ORF">SETTUDRAFT_41733</name>
</gene>